<evidence type="ECO:0000313" key="3">
    <source>
        <dbReference type="Proteomes" id="UP001596504"/>
    </source>
</evidence>
<evidence type="ECO:0000256" key="1">
    <source>
        <dbReference type="SAM" id="Phobius"/>
    </source>
</evidence>
<gene>
    <name evidence="2" type="ORF">ACFQRI_05030</name>
</gene>
<proteinExistence type="predicted"/>
<keyword evidence="1" id="KW-0472">Membrane</keyword>
<keyword evidence="3" id="KW-1185">Reference proteome</keyword>
<dbReference type="RefSeq" id="WP_380664941.1">
    <property type="nucleotide sequence ID" value="NZ_JBHTCJ010000002.1"/>
</dbReference>
<dbReference type="EMBL" id="JBHTCJ010000002">
    <property type="protein sequence ID" value="MFC7340768.1"/>
    <property type="molecule type" value="Genomic_DNA"/>
</dbReference>
<protein>
    <submittedName>
        <fullName evidence="2">Uncharacterized protein</fullName>
    </submittedName>
</protein>
<name>A0ABW2LHF7_9PSEU</name>
<keyword evidence="1" id="KW-1133">Transmembrane helix</keyword>
<accession>A0ABW2LHF7</accession>
<dbReference type="Proteomes" id="UP001596504">
    <property type="component" value="Unassembled WGS sequence"/>
</dbReference>
<comment type="caution">
    <text evidence="2">The sequence shown here is derived from an EMBL/GenBank/DDBJ whole genome shotgun (WGS) entry which is preliminary data.</text>
</comment>
<reference evidence="3" key="1">
    <citation type="journal article" date="2019" name="Int. J. Syst. Evol. Microbiol.">
        <title>The Global Catalogue of Microorganisms (GCM) 10K type strain sequencing project: providing services to taxonomists for standard genome sequencing and annotation.</title>
        <authorList>
            <consortium name="The Broad Institute Genomics Platform"/>
            <consortium name="The Broad Institute Genome Sequencing Center for Infectious Disease"/>
            <person name="Wu L."/>
            <person name="Ma J."/>
        </authorList>
    </citation>
    <scope>NUCLEOTIDE SEQUENCE [LARGE SCALE GENOMIC DNA]</scope>
    <source>
        <strain evidence="3">WLHS5</strain>
    </source>
</reference>
<keyword evidence="1" id="KW-0812">Transmembrane</keyword>
<feature type="transmembrane region" description="Helical" evidence="1">
    <location>
        <begin position="60"/>
        <end position="84"/>
    </location>
</feature>
<organism evidence="2 3">
    <name type="scientific">Saccharopolyspora griseoalba</name>
    <dbReference type="NCBI Taxonomy" id="1431848"/>
    <lineage>
        <taxon>Bacteria</taxon>
        <taxon>Bacillati</taxon>
        <taxon>Actinomycetota</taxon>
        <taxon>Actinomycetes</taxon>
        <taxon>Pseudonocardiales</taxon>
        <taxon>Pseudonocardiaceae</taxon>
        <taxon>Saccharopolyspora</taxon>
    </lineage>
</organism>
<sequence>MRTIRSLVIAESGPRAGRRACSRALTTVPLPRTFSIVLNRIWAPVIAVGLSALRGDDPQLAWIVPAMTTWLSWTIPLILLEWWFARRR</sequence>
<evidence type="ECO:0000313" key="2">
    <source>
        <dbReference type="EMBL" id="MFC7340768.1"/>
    </source>
</evidence>